<dbReference type="Gene3D" id="3.40.50.300">
    <property type="entry name" value="P-loop containing nucleotide triphosphate hydrolases"/>
    <property type="match status" value="1"/>
</dbReference>
<evidence type="ECO:0000313" key="7">
    <source>
        <dbReference type="EMBL" id="MBE9576941.1"/>
    </source>
</evidence>
<evidence type="ECO:0000256" key="6">
    <source>
        <dbReference type="NCBIfam" id="TIGR00152"/>
    </source>
</evidence>
<evidence type="ECO:0000256" key="3">
    <source>
        <dbReference type="ARBA" id="ARBA00022840"/>
    </source>
</evidence>
<evidence type="ECO:0000256" key="5">
    <source>
        <dbReference type="HAMAP-Rule" id="MF_00376"/>
    </source>
</evidence>
<protein>
    <recommendedName>
        <fullName evidence="5 6">Dephospho-CoA kinase</fullName>
        <ecNumber evidence="5 6">2.7.1.24</ecNumber>
    </recommendedName>
    <alternativeName>
        <fullName evidence="5">Dephosphocoenzyme A kinase</fullName>
    </alternativeName>
</protein>
<comment type="similarity">
    <text evidence="1 5">Belongs to the CoaE family.</text>
</comment>
<evidence type="ECO:0000256" key="4">
    <source>
        <dbReference type="ARBA" id="ARBA00022993"/>
    </source>
</evidence>
<name>A0ABR9WTF0_9FLAO</name>
<dbReference type="EMBL" id="JADFTZ010000004">
    <property type="protein sequence ID" value="MBE9576941.1"/>
    <property type="molecule type" value="Genomic_DNA"/>
</dbReference>
<dbReference type="GO" id="GO:0004140">
    <property type="term" value="F:dephospho-CoA kinase activity"/>
    <property type="evidence" value="ECO:0007669"/>
    <property type="project" value="UniProtKB-EC"/>
</dbReference>
<dbReference type="PANTHER" id="PTHR10695:SF46">
    <property type="entry name" value="BIFUNCTIONAL COENZYME A SYNTHASE-RELATED"/>
    <property type="match status" value="1"/>
</dbReference>
<proteinExistence type="inferred from homology"/>
<comment type="caution">
    <text evidence="7">The sequence shown here is derived from an EMBL/GenBank/DDBJ whole genome shotgun (WGS) entry which is preliminary data.</text>
</comment>
<dbReference type="HAMAP" id="MF_00376">
    <property type="entry name" value="Dephospho_CoA_kinase"/>
    <property type="match status" value="1"/>
</dbReference>
<keyword evidence="2 5" id="KW-0547">Nucleotide-binding</keyword>
<dbReference type="Pfam" id="PF01121">
    <property type="entry name" value="CoaE"/>
    <property type="match status" value="1"/>
</dbReference>
<dbReference type="EC" id="2.7.1.24" evidence="5 6"/>
<keyword evidence="5 7" id="KW-0808">Transferase</keyword>
<dbReference type="InterPro" id="IPR027417">
    <property type="entry name" value="P-loop_NTPase"/>
</dbReference>
<gene>
    <name evidence="5" type="primary">coaE</name>
    <name evidence="7" type="ORF">IM755_09500</name>
</gene>
<keyword evidence="4 5" id="KW-0173">Coenzyme A biosynthesis</keyword>
<evidence type="ECO:0000313" key="8">
    <source>
        <dbReference type="Proteomes" id="UP000656274"/>
    </source>
</evidence>
<keyword evidence="5" id="KW-0963">Cytoplasm</keyword>
<dbReference type="PANTHER" id="PTHR10695">
    <property type="entry name" value="DEPHOSPHO-COA KINASE-RELATED"/>
    <property type="match status" value="1"/>
</dbReference>
<evidence type="ECO:0000256" key="2">
    <source>
        <dbReference type="ARBA" id="ARBA00022741"/>
    </source>
</evidence>
<feature type="binding site" evidence="5">
    <location>
        <begin position="12"/>
        <end position="17"/>
    </location>
    <ligand>
        <name>ATP</name>
        <dbReference type="ChEBI" id="CHEBI:30616"/>
    </ligand>
</feature>
<keyword evidence="8" id="KW-1185">Reference proteome</keyword>
<comment type="pathway">
    <text evidence="5">Cofactor biosynthesis; coenzyme A biosynthesis; CoA from (R)-pantothenate: step 5/5.</text>
</comment>
<sequence length="195" mass="22271">MTKIIGLTGGIGSGKSTVANYIASKGIPVYIADEEAKKIMEREDVKQKIQNLFSDSVLNPDNSLNRKKIAEFVFNNPEKLKELNAIVHPEVQLHFKNWVKEHENFPYIIKEVAILFETGGNKQCDKVILITAPEELRIERAMKRDNVTKKDILVRINNQLPESKKKELSDFIIENINLSNTFLKIDEILKILAKL</sequence>
<dbReference type="RefSeq" id="WP_194096183.1">
    <property type="nucleotide sequence ID" value="NZ_JADFTZ010000004.1"/>
</dbReference>
<keyword evidence="3 5" id="KW-0067">ATP-binding</keyword>
<dbReference type="SUPFAM" id="SSF52540">
    <property type="entry name" value="P-loop containing nucleoside triphosphate hydrolases"/>
    <property type="match status" value="1"/>
</dbReference>
<dbReference type="Proteomes" id="UP000656274">
    <property type="component" value="Unassembled WGS sequence"/>
</dbReference>
<dbReference type="PROSITE" id="PS51219">
    <property type="entry name" value="DPCK"/>
    <property type="match status" value="1"/>
</dbReference>
<comment type="function">
    <text evidence="5">Catalyzes the phosphorylation of the 3'-hydroxyl group of dephosphocoenzyme A to form coenzyme A.</text>
</comment>
<organism evidence="7 8">
    <name type="scientific">Flavobacterium proteolyticum</name>
    <dbReference type="NCBI Taxonomy" id="2911683"/>
    <lineage>
        <taxon>Bacteria</taxon>
        <taxon>Pseudomonadati</taxon>
        <taxon>Bacteroidota</taxon>
        <taxon>Flavobacteriia</taxon>
        <taxon>Flavobacteriales</taxon>
        <taxon>Flavobacteriaceae</taxon>
        <taxon>Flavobacterium</taxon>
    </lineage>
</organism>
<dbReference type="InterPro" id="IPR001977">
    <property type="entry name" value="Depp_CoAkinase"/>
</dbReference>
<reference evidence="7 8" key="1">
    <citation type="submission" date="2020-10" db="EMBL/GenBank/DDBJ databases">
        <title>The genome sequence of Flavobacterium aquaticum 1Y8A.</title>
        <authorList>
            <person name="Liu Y."/>
        </authorList>
    </citation>
    <scope>NUCLEOTIDE SEQUENCE [LARGE SCALE GENOMIC DNA]</scope>
    <source>
        <strain evidence="7 8">1Y8A</strain>
    </source>
</reference>
<comment type="catalytic activity">
    <reaction evidence="5">
        <text>3'-dephospho-CoA + ATP = ADP + CoA + H(+)</text>
        <dbReference type="Rhea" id="RHEA:18245"/>
        <dbReference type="ChEBI" id="CHEBI:15378"/>
        <dbReference type="ChEBI" id="CHEBI:30616"/>
        <dbReference type="ChEBI" id="CHEBI:57287"/>
        <dbReference type="ChEBI" id="CHEBI:57328"/>
        <dbReference type="ChEBI" id="CHEBI:456216"/>
        <dbReference type="EC" id="2.7.1.24"/>
    </reaction>
</comment>
<dbReference type="NCBIfam" id="TIGR00152">
    <property type="entry name" value="dephospho-CoA kinase"/>
    <property type="match status" value="1"/>
</dbReference>
<accession>A0ABR9WTF0</accession>
<keyword evidence="5 7" id="KW-0418">Kinase</keyword>
<comment type="subcellular location">
    <subcellularLocation>
        <location evidence="5">Cytoplasm</location>
    </subcellularLocation>
</comment>
<dbReference type="CDD" id="cd02022">
    <property type="entry name" value="DPCK"/>
    <property type="match status" value="1"/>
</dbReference>
<evidence type="ECO:0000256" key="1">
    <source>
        <dbReference type="ARBA" id="ARBA00009018"/>
    </source>
</evidence>